<evidence type="ECO:0000256" key="3">
    <source>
        <dbReference type="ARBA" id="ARBA00022448"/>
    </source>
</evidence>
<reference evidence="9 10" key="1">
    <citation type="submission" date="2024-04" db="EMBL/GenBank/DDBJ databases">
        <title>Defined microbial consortia suppress multidrug-resistant proinflammatory Enterobacteriaceae via ecological control.</title>
        <authorList>
            <person name="Furuichi M."/>
            <person name="Kawaguchi T."/>
            <person name="Pust M."/>
            <person name="Yasuma K."/>
            <person name="Plichta D."/>
            <person name="Hasegawa N."/>
            <person name="Ohya T."/>
            <person name="Bhattarai S."/>
            <person name="Sasajima S."/>
            <person name="Aoto Y."/>
            <person name="Tuganbaev T."/>
            <person name="Yaginuma M."/>
            <person name="Ueda M."/>
            <person name="Okahashi N."/>
            <person name="Amafuji K."/>
            <person name="Kiridooshi Y."/>
            <person name="Sugita K."/>
            <person name="Strazar M."/>
            <person name="Skelly A."/>
            <person name="Suda W."/>
            <person name="Hattori M."/>
            <person name="Nakamoto N."/>
            <person name="Caballero S."/>
            <person name="Norman J."/>
            <person name="Olle B."/>
            <person name="Tanoue T."/>
            <person name="Arita M."/>
            <person name="Bucci V."/>
            <person name="Atarashi K."/>
            <person name="Xavier R."/>
            <person name="Honda K."/>
        </authorList>
    </citation>
    <scope>NUCLEOTIDE SEQUENCE [LARGE SCALE GENOMIC DNA]</scope>
    <source>
        <strain evidence="10">f13</strain>
    </source>
</reference>
<evidence type="ECO:0000256" key="1">
    <source>
        <dbReference type="ARBA" id="ARBA00003041"/>
    </source>
</evidence>
<gene>
    <name evidence="9" type="ORF">F130042H8_15710</name>
</gene>
<evidence type="ECO:0000256" key="6">
    <source>
        <dbReference type="ARBA" id="ARBA00023225"/>
    </source>
</evidence>
<dbReference type="PANTHER" id="PTHR34982">
    <property type="entry name" value="YOP PROTEINS TRANSLOCATION PROTEIN L"/>
    <property type="match status" value="1"/>
</dbReference>
<dbReference type="Proteomes" id="UP001600894">
    <property type="component" value="Unassembled WGS sequence"/>
</dbReference>
<evidence type="ECO:0000313" key="10">
    <source>
        <dbReference type="Proteomes" id="UP001600894"/>
    </source>
</evidence>
<keyword evidence="4" id="KW-1005">Bacterial flagellum biogenesis</keyword>
<name>A0ABQ0AWX4_9FIRM</name>
<dbReference type="RefSeq" id="WP_390469570.1">
    <property type="nucleotide sequence ID" value="NZ_BAABXL010000001.1"/>
</dbReference>
<dbReference type="Pfam" id="PF02108">
    <property type="entry name" value="FliH"/>
    <property type="match status" value="1"/>
</dbReference>
<evidence type="ECO:0000256" key="5">
    <source>
        <dbReference type="ARBA" id="ARBA00022927"/>
    </source>
</evidence>
<evidence type="ECO:0000256" key="2">
    <source>
        <dbReference type="ARBA" id="ARBA00006602"/>
    </source>
</evidence>
<keyword evidence="6" id="KW-1006">Bacterial flagellum protein export</keyword>
<evidence type="ECO:0000256" key="4">
    <source>
        <dbReference type="ARBA" id="ARBA00022795"/>
    </source>
</evidence>
<dbReference type="PANTHER" id="PTHR34982:SF1">
    <property type="entry name" value="FLAGELLAR ASSEMBLY PROTEIN FLIH"/>
    <property type="match status" value="1"/>
</dbReference>
<evidence type="ECO:0000259" key="8">
    <source>
        <dbReference type="Pfam" id="PF02108"/>
    </source>
</evidence>
<dbReference type="CDD" id="cd06503">
    <property type="entry name" value="ATP-synt_Fo_b"/>
    <property type="match status" value="1"/>
</dbReference>
<keyword evidence="3" id="KW-0813">Transport</keyword>
<comment type="function">
    <text evidence="1">Needed for flagellar regrowth and assembly.</text>
</comment>
<evidence type="ECO:0000256" key="7">
    <source>
        <dbReference type="SAM" id="MobiDB-lite"/>
    </source>
</evidence>
<sequence>MTSLSNGLYRPEPEEALHLITLPLETFAPEEQSAPKMTEEALQENSGIREEVQPEPKKEPEQEERRLPAKAEKEEAERIIRQAKSQAQQLLQEARQQAKEVKDQASKDGYTEGWKKGCDEGRTQARQEAEAEHAQQKKEFHEMLAGALEAIEQEKKACLQRYLEELKDVAVAVGEKVIRVSLRSSGAVIRRMIESETEKLSKMAWVRIYMEHNDYETMIQADAEVLSHLARLSDNVKFVVMEQASGGSCIIEMPDEIIDISVDTQLENIRKLLGNIHF</sequence>
<feature type="domain" description="Flagellar assembly protein FliH/Type III secretion system HrpE" evidence="8">
    <location>
        <begin position="142"/>
        <end position="268"/>
    </location>
</feature>
<dbReference type="InterPro" id="IPR018035">
    <property type="entry name" value="Flagellar_FliH/T3SS_HrpE"/>
</dbReference>
<evidence type="ECO:0000313" key="9">
    <source>
        <dbReference type="EMBL" id="GAA6268511.1"/>
    </source>
</evidence>
<organism evidence="9 10">
    <name type="scientific">Enterocloster alcoholdehydrogenati</name>
    <dbReference type="NCBI Taxonomy" id="2547410"/>
    <lineage>
        <taxon>Bacteria</taxon>
        <taxon>Bacillati</taxon>
        <taxon>Bacillota</taxon>
        <taxon>Clostridia</taxon>
        <taxon>Lachnospirales</taxon>
        <taxon>Lachnospiraceae</taxon>
        <taxon>Enterocloster</taxon>
    </lineage>
</organism>
<comment type="caution">
    <text evidence="9">The sequence shown here is derived from an EMBL/GenBank/DDBJ whole genome shotgun (WGS) entry which is preliminary data.</text>
</comment>
<feature type="compositionally biased region" description="Basic and acidic residues" evidence="7">
    <location>
        <begin position="96"/>
        <end position="133"/>
    </location>
</feature>
<comment type="similarity">
    <text evidence="2">Belongs to the FliH family.</text>
</comment>
<keyword evidence="10" id="KW-1185">Reference proteome</keyword>
<feature type="region of interest" description="Disordered" evidence="7">
    <location>
        <begin position="90"/>
        <end position="133"/>
    </location>
</feature>
<dbReference type="InterPro" id="IPR051472">
    <property type="entry name" value="T3SS_Stator/FliH"/>
</dbReference>
<proteinExistence type="inferred from homology"/>
<feature type="compositionally biased region" description="Basic and acidic residues" evidence="7">
    <location>
        <begin position="47"/>
        <end position="77"/>
    </location>
</feature>
<protein>
    <recommendedName>
        <fullName evidence="8">Flagellar assembly protein FliH/Type III secretion system HrpE domain-containing protein</fullName>
    </recommendedName>
</protein>
<dbReference type="EMBL" id="BAABXL010000001">
    <property type="protein sequence ID" value="GAA6268511.1"/>
    <property type="molecule type" value="Genomic_DNA"/>
</dbReference>
<accession>A0ABQ0AWX4</accession>
<keyword evidence="5" id="KW-0653">Protein transport</keyword>
<feature type="region of interest" description="Disordered" evidence="7">
    <location>
        <begin position="24"/>
        <end position="77"/>
    </location>
</feature>